<accession>A0A6J5T6B4</accession>
<evidence type="ECO:0000313" key="2">
    <source>
        <dbReference type="EMBL" id="CAB4223302.1"/>
    </source>
</evidence>
<protein>
    <submittedName>
        <fullName evidence="2">Uncharacterized protein</fullName>
    </submittedName>
</protein>
<name>A0A6J5T6B4_9CAUD</name>
<sequence length="64" mass="7351">MSRVTEMIDVDTMIGRTLIDGKIVAEFKCETCDHCQRIEILDRAGYLRVVGGEPVLWFCTQCRK</sequence>
<gene>
    <name evidence="1" type="ORF">UFOVP1277_19</name>
    <name evidence="2" type="ORF">UFOVP1664_18</name>
</gene>
<dbReference type="EMBL" id="LR797232">
    <property type="protein sequence ID" value="CAB4195000.1"/>
    <property type="molecule type" value="Genomic_DNA"/>
</dbReference>
<proteinExistence type="predicted"/>
<organism evidence="2">
    <name type="scientific">uncultured Caudovirales phage</name>
    <dbReference type="NCBI Taxonomy" id="2100421"/>
    <lineage>
        <taxon>Viruses</taxon>
        <taxon>Duplodnaviria</taxon>
        <taxon>Heunggongvirae</taxon>
        <taxon>Uroviricota</taxon>
        <taxon>Caudoviricetes</taxon>
        <taxon>Peduoviridae</taxon>
        <taxon>Maltschvirus</taxon>
        <taxon>Maltschvirus maltsch</taxon>
    </lineage>
</organism>
<dbReference type="EMBL" id="LR797529">
    <property type="protein sequence ID" value="CAB4223302.1"/>
    <property type="molecule type" value="Genomic_DNA"/>
</dbReference>
<evidence type="ECO:0000313" key="1">
    <source>
        <dbReference type="EMBL" id="CAB4195000.1"/>
    </source>
</evidence>
<reference evidence="2" key="1">
    <citation type="submission" date="2020-05" db="EMBL/GenBank/DDBJ databases">
        <authorList>
            <person name="Chiriac C."/>
            <person name="Salcher M."/>
            <person name="Ghai R."/>
            <person name="Kavagutti S V."/>
        </authorList>
    </citation>
    <scope>NUCLEOTIDE SEQUENCE</scope>
</reference>